<feature type="domain" description="FAD-binding" evidence="6">
    <location>
        <begin position="3"/>
        <end position="321"/>
    </location>
</feature>
<accession>A0A543J726</accession>
<dbReference type="PANTHER" id="PTHR13789:SF318">
    <property type="entry name" value="GERANYLGERANYL DIPHOSPHATE REDUCTASE"/>
    <property type="match status" value="1"/>
</dbReference>
<keyword evidence="5" id="KW-0503">Monooxygenase</keyword>
<organism evidence="7 8">
    <name type="scientific">Saccharothrix saharensis</name>
    <dbReference type="NCBI Taxonomy" id="571190"/>
    <lineage>
        <taxon>Bacteria</taxon>
        <taxon>Bacillati</taxon>
        <taxon>Actinomycetota</taxon>
        <taxon>Actinomycetes</taxon>
        <taxon>Pseudonocardiales</taxon>
        <taxon>Pseudonocardiaceae</taxon>
        <taxon>Saccharothrix</taxon>
    </lineage>
</organism>
<dbReference type="InterPro" id="IPR050493">
    <property type="entry name" value="FAD-dep_Monooxygenase_BioMet"/>
</dbReference>
<keyword evidence="3" id="KW-0274">FAD</keyword>
<evidence type="ECO:0000256" key="4">
    <source>
        <dbReference type="ARBA" id="ARBA00023002"/>
    </source>
</evidence>
<dbReference type="GO" id="GO:0071949">
    <property type="term" value="F:FAD binding"/>
    <property type="evidence" value="ECO:0007669"/>
    <property type="project" value="InterPro"/>
</dbReference>
<keyword evidence="8" id="KW-1185">Reference proteome</keyword>
<dbReference type="InterPro" id="IPR002938">
    <property type="entry name" value="FAD-bd"/>
</dbReference>
<evidence type="ECO:0000259" key="6">
    <source>
        <dbReference type="Pfam" id="PF01494"/>
    </source>
</evidence>
<dbReference type="SUPFAM" id="SSF51905">
    <property type="entry name" value="FAD/NAD(P)-binding domain"/>
    <property type="match status" value="1"/>
</dbReference>
<evidence type="ECO:0000256" key="5">
    <source>
        <dbReference type="ARBA" id="ARBA00023033"/>
    </source>
</evidence>
<dbReference type="PANTHER" id="PTHR13789">
    <property type="entry name" value="MONOOXYGENASE"/>
    <property type="match status" value="1"/>
</dbReference>
<comment type="caution">
    <text evidence="7">The sequence shown here is derived from an EMBL/GenBank/DDBJ whole genome shotgun (WGS) entry which is preliminary data.</text>
</comment>
<sequence length="409" mass="43733">MSRVIVAGGGIGGLATALAVADRGHRVVVLERRSEFTELGAGIQLAPNAFLALDRLGVATAVLDRAVHVDALRFMDAVTGEQVAALPVLGEYRARFGNPYAVVHRNDLYAPLLARCRAHGEVELRVDSPVVGYEQDGDGVAAVLADGGRVRGDALVGADGLRSAVRAQLVGDGEPRVSGHTIYRSVIPMEEVPARLRSDSVTLWAGPRWHFVHYPIDGGRSLNVAVTRDNRATEAVVGVPVEHERVLAEFTDAAPVIRELLALGREWRSWVLCDRDPVDRWADGRVVLLGDAAHPMLQYAAQGACMALEDAVHLGDLLAYGEPAAAFAAFVEDRRERTAAAQLVARAMGTRLYHPSGEAARARNAMLGGWSTEELYEKVAWLHGATRFGGSTGTPESLVAARRVEAAAG</sequence>
<dbReference type="AlphaFoldDB" id="A0A543J726"/>
<dbReference type="OrthoDB" id="9782160at2"/>
<dbReference type="PRINTS" id="PR00420">
    <property type="entry name" value="RNGMNOXGNASE"/>
</dbReference>
<evidence type="ECO:0000313" key="8">
    <source>
        <dbReference type="Proteomes" id="UP000316628"/>
    </source>
</evidence>
<proteinExistence type="predicted"/>
<name>A0A543J726_9PSEU</name>
<gene>
    <name evidence="7" type="ORF">FHX81_0910</name>
</gene>
<evidence type="ECO:0000256" key="3">
    <source>
        <dbReference type="ARBA" id="ARBA00022827"/>
    </source>
</evidence>
<dbReference type="Proteomes" id="UP000316628">
    <property type="component" value="Unassembled WGS sequence"/>
</dbReference>
<dbReference type="SUPFAM" id="SSF54373">
    <property type="entry name" value="FAD-linked reductases, C-terminal domain"/>
    <property type="match status" value="1"/>
</dbReference>
<evidence type="ECO:0000256" key="1">
    <source>
        <dbReference type="ARBA" id="ARBA00001974"/>
    </source>
</evidence>
<evidence type="ECO:0000313" key="7">
    <source>
        <dbReference type="EMBL" id="TQM78636.1"/>
    </source>
</evidence>
<dbReference type="Pfam" id="PF01494">
    <property type="entry name" value="FAD_binding_3"/>
    <property type="match status" value="1"/>
</dbReference>
<dbReference type="RefSeq" id="WP_141975344.1">
    <property type="nucleotide sequence ID" value="NZ_VFPP01000001.1"/>
</dbReference>
<keyword evidence="4" id="KW-0560">Oxidoreductase</keyword>
<dbReference type="NCBIfam" id="NF006021">
    <property type="entry name" value="PRK08163.1"/>
    <property type="match status" value="1"/>
</dbReference>
<dbReference type="Gene3D" id="3.50.50.60">
    <property type="entry name" value="FAD/NAD(P)-binding domain"/>
    <property type="match status" value="1"/>
</dbReference>
<dbReference type="InterPro" id="IPR036188">
    <property type="entry name" value="FAD/NAD-bd_sf"/>
</dbReference>
<keyword evidence="2" id="KW-0285">Flavoprotein</keyword>
<dbReference type="EMBL" id="VFPP01000001">
    <property type="protein sequence ID" value="TQM78636.1"/>
    <property type="molecule type" value="Genomic_DNA"/>
</dbReference>
<reference evidence="7 8" key="1">
    <citation type="submission" date="2019-06" db="EMBL/GenBank/DDBJ databases">
        <title>Sequencing the genomes of 1000 actinobacteria strains.</title>
        <authorList>
            <person name="Klenk H.-P."/>
        </authorList>
    </citation>
    <scope>NUCLEOTIDE SEQUENCE [LARGE SCALE GENOMIC DNA]</scope>
    <source>
        <strain evidence="7 8">DSM 45456</strain>
    </source>
</reference>
<comment type="cofactor">
    <cofactor evidence="1">
        <name>FAD</name>
        <dbReference type="ChEBI" id="CHEBI:57692"/>
    </cofactor>
</comment>
<evidence type="ECO:0000256" key="2">
    <source>
        <dbReference type="ARBA" id="ARBA00022630"/>
    </source>
</evidence>
<dbReference type="GO" id="GO:0004497">
    <property type="term" value="F:monooxygenase activity"/>
    <property type="evidence" value="ECO:0007669"/>
    <property type="project" value="UniProtKB-KW"/>
</dbReference>
<protein>
    <submittedName>
        <fullName evidence="7">3-hydroxybenzoate 6-hydroxylase</fullName>
    </submittedName>
</protein>